<dbReference type="InterPro" id="IPR013087">
    <property type="entry name" value="Znf_C2H2_type"/>
</dbReference>
<organism evidence="9 11">
    <name type="scientific">Glycine soja</name>
    <name type="common">Wild soybean</name>
    <dbReference type="NCBI Taxonomy" id="3848"/>
    <lineage>
        <taxon>Eukaryota</taxon>
        <taxon>Viridiplantae</taxon>
        <taxon>Streptophyta</taxon>
        <taxon>Embryophyta</taxon>
        <taxon>Tracheophyta</taxon>
        <taxon>Spermatophyta</taxon>
        <taxon>Magnoliopsida</taxon>
        <taxon>eudicotyledons</taxon>
        <taxon>Gunneridae</taxon>
        <taxon>Pentapetalae</taxon>
        <taxon>rosids</taxon>
        <taxon>fabids</taxon>
        <taxon>Fabales</taxon>
        <taxon>Fabaceae</taxon>
        <taxon>Papilionoideae</taxon>
        <taxon>50 kb inversion clade</taxon>
        <taxon>NPAAA clade</taxon>
        <taxon>indigoferoid/millettioid clade</taxon>
        <taxon>Phaseoleae</taxon>
        <taxon>Glycine</taxon>
        <taxon>Glycine subgen. Soja</taxon>
    </lineage>
</organism>
<dbReference type="Proteomes" id="UP000289340">
    <property type="component" value="Chromosome 8"/>
</dbReference>
<feature type="domain" description="C2H2-type" evidence="8">
    <location>
        <begin position="390"/>
        <end position="417"/>
    </location>
</feature>
<dbReference type="PANTHER" id="PTHR37701">
    <property type="entry name" value="METHYL-CPG-BINDING DOMAIN-CONTAINING PROTEIN 8"/>
    <property type="match status" value="1"/>
</dbReference>
<feature type="region of interest" description="Disordered" evidence="7">
    <location>
        <begin position="48"/>
        <end position="78"/>
    </location>
</feature>
<keyword evidence="6" id="KW-0863">Zinc-finger</keyword>
<evidence type="ECO:0000256" key="2">
    <source>
        <dbReference type="ARBA" id="ARBA00023015"/>
    </source>
</evidence>
<evidence type="ECO:0000256" key="6">
    <source>
        <dbReference type="PROSITE-ProRule" id="PRU00042"/>
    </source>
</evidence>
<accession>A0A445JG63</accession>
<keyword evidence="4" id="KW-0804">Transcription</keyword>
<evidence type="ECO:0000313" key="9">
    <source>
        <dbReference type="EMBL" id="RZB97445.1"/>
    </source>
</evidence>
<keyword evidence="5" id="KW-0539">Nucleus</keyword>
<dbReference type="GO" id="GO:0003677">
    <property type="term" value="F:DNA binding"/>
    <property type="evidence" value="ECO:0007669"/>
    <property type="project" value="UniProtKB-KW"/>
</dbReference>
<dbReference type="GO" id="GO:0008270">
    <property type="term" value="F:zinc ion binding"/>
    <property type="evidence" value="ECO:0007669"/>
    <property type="project" value="UniProtKB-KW"/>
</dbReference>
<reference evidence="9 11" key="1">
    <citation type="submission" date="2018-09" db="EMBL/GenBank/DDBJ databases">
        <title>A high-quality reference genome of wild soybean provides a powerful tool to mine soybean genomes.</title>
        <authorList>
            <person name="Xie M."/>
            <person name="Chung C.Y.L."/>
            <person name="Li M.-W."/>
            <person name="Wong F.-L."/>
            <person name="Chan T.-F."/>
            <person name="Lam H.-M."/>
        </authorList>
    </citation>
    <scope>NUCLEOTIDE SEQUENCE [LARGE SCALE GENOMIC DNA]</scope>
    <source>
        <strain evidence="11">cv. W05</strain>
        <tissue evidence="9">Hypocotyl of etiolated seedlings</tissue>
    </source>
</reference>
<dbReference type="SUPFAM" id="SSF54171">
    <property type="entry name" value="DNA-binding domain"/>
    <property type="match status" value="1"/>
</dbReference>
<evidence type="ECO:0000313" key="10">
    <source>
        <dbReference type="EMBL" id="RZB97446.1"/>
    </source>
</evidence>
<evidence type="ECO:0000256" key="7">
    <source>
        <dbReference type="SAM" id="MobiDB-lite"/>
    </source>
</evidence>
<dbReference type="GO" id="GO:0005634">
    <property type="term" value="C:nucleus"/>
    <property type="evidence" value="ECO:0007669"/>
    <property type="project" value="UniProtKB-SubCell"/>
</dbReference>
<feature type="region of interest" description="Disordered" evidence="7">
    <location>
        <begin position="113"/>
        <end position="139"/>
    </location>
</feature>
<keyword evidence="6" id="KW-0862">Zinc</keyword>
<evidence type="ECO:0000256" key="3">
    <source>
        <dbReference type="ARBA" id="ARBA00023125"/>
    </source>
</evidence>
<dbReference type="EMBL" id="QZWG01000008">
    <property type="protein sequence ID" value="RZB97446.1"/>
    <property type="molecule type" value="Genomic_DNA"/>
</dbReference>
<keyword evidence="6" id="KW-0479">Metal-binding</keyword>
<proteinExistence type="predicted"/>
<name>A0A445JG63_GLYSO</name>
<dbReference type="PANTHER" id="PTHR37701:SF19">
    <property type="entry name" value="METHYL-CPG-BINDING DOMAIN PROTEIN"/>
    <property type="match status" value="1"/>
</dbReference>
<evidence type="ECO:0000259" key="8">
    <source>
        <dbReference type="PROSITE" id="PS50157"/>
    </source>
</evidence>
<dbReference type="Gene3D" id="3.30.160.60">
    <property type="entry name" value="Classic Zinc Finger"/>
    <property type="match status" value="1"/>
</dbReference>
<dbReference type="PROSITE" id="PS00028">
    <property type="entry name" value="ZINC_FINGER_C2H2_1"/>
    <property type="match status" value="2"/>
</dbReference>
<dbReference type="Gramene" id="XM_028388401.1">
    <property type="protein sequence ID" value="XP_028244202.1"/>
    <property type="gene ID" value="LOC114422180"/>
</dbReference>
<keyword evidence="2" id="KW-0805">Transcription regulation</keyword>
<evidence type="ECO:0000313" key="11">
    <source>
        <dbReference type="Proteomes" id="UP000289340"/>
    </source>
</evidence>
<dbReference type="InterPro" id="IPR037472">
    <property type="entry name" value="MBD8"/>
</dbReference>
<dbReference type="SMART" id="SM00355">
    <property type="entry name" value="ZnF_C2H2"/>
    <property type="match status" value="2"/>
</dbReference>
<keyword evidence="11" id="KW-1185">Reference proteome</keyword>
<dbReference type="AlphaFoldDB" id="A0A445JG63"/>
<gene>
    <name evidence="9" type="ORF">D0Y65_020878</name>
</gene>
<dbReference type="EMBL" id="QZWG01000008">
    <property type="protein sequence ID" value="RZB97445.1"/>
    <property type="molecule type" value="Genomic_DNA"/>
</dbReference>
<keyword evidence="3" id="KW-0238">DNA-binding</keyword>
<sequence>MEAEAAPLKLESLVCIDSTTLSHSELLALSLSSLSTFDLRSTHDLVTPKIDPSLFNESTGSHRQTYSRPQQSSPTGRRRRLAGLLPNNLPPLPENRLIIDYLKQLIRDDPKFDQVQLTPPSPSPSPSLPQLKRKRGRKPKVKLHLDPCYRGIDIIVNPNGVAVDLHQLANSQDPFAEELKRRTEGLHNEEELLGFLRDLPGQWGSRRKKRRIVDAADFGGDVLPLSWKILLGLKRKDGRAWIYCRRYISPSGQHFVSCKEVSSYLQSLLDNNGDAQLQIMRTENVVQEHNVPAENSAGVAQEHQDERQIVAVNSDVSAANEREKEVALLGIENLADVQIHDLFECRKCNMSFDAKDLYLQHLLSFHQRTTRRYRLGSSVGDGVIIKDGKFECQFCHKVFLERRRYNGHVGIHVRNYVRKVEDLPGQANVQGTDDKSPVRGQDVPLRISKMDALIEIAQNSIMEDSVTEPHSSAKLNRIPASDIAVGYIDQDRNSESPISEQKMEDSMTGNNVDHDLDEELVEEIDDDNHVINVKMVTFLDNVGLLSVNKQDVNVPETSKVKDDVPLTIEELDQSGMDLDEDSHNCLLPLSEHHIIPESEKSENSGCANTKGLFILDEDISNKTELEFGLNGLKDVPVTVSTNVQEMVRPASQENVAHSRVFNSSISTEQSLDCLPAFSSDKGEEQFCSVDHEHDNVKGFQELRFDEIDTAECDFARVQVSPSLPDVPTELTNNTVVEGTCASPVQFESQEVMLNIGGRNQLTTVCVWCGIEFNHDAVNSEIQPDSVGFMCPACKAKISGQVNVLLDCGSPNAGCL</sequence>
<dbReference type="PROSITE" id="PS50157">
    <property type="entry name" value="ZINC_FINGER_C2H2_2"/>
    <property type="match status" value="1"/>
</dbReference>
<evidence type="ECO:0000256" key="1">
    <source>
        <dbReference type="ARBA" id="ARBA00004123"/>
    </source>
</evidence>
<feature type="compositionally biased region" description="Polar residues" evidence="7">
    <location>
        <begin position="55"/>
        <end position="73"/>
    </location>
</feature>
<dbReference type="InterPro" id="IPR016177">
    <property type="entry name" value="DNA-bd_dom_sf"/>
</dbReference>
<comment type="caution">
    <text evidence="9">The sequence shown here is derived from an EMBL/GenBank/DDBJ whole genome shotgun (WGS) entry which is preliminary data.</text>
</comment>
<evidence type="ECO:0000256" key="5">
    <source>
        <dbReference type="ARBA" id="ARBA00023242"/>
    </source>
</evidence>
<comment type="subcellular location">
    <subcellularLocation>
        <location evidence="1">Nucleus</location>
    </subcellularLocation>
</comment>
<evidence type="ECO:0000256" key="4">
    <source>
        <dbReference type="ARBA" id="ARBA00023163"/>
    </source>
</evidence>
<protein>
    <submittedName>
        <fullName evidence="9">Methyl-CpG-binding domain-containing protein 8 isoform A</fullName>
    </submittedName>
    <submittedName>
        <fullName evidence="10">Methyl-CpG-binding domain-containing protein 8 isoform B</fullName>
    </submittedName>
</protein>
<dbReference type="Gramene" id="XM_028388402.1">
    <property type="protein sequence ID" value="XP_028244203.1"/>
    <property type="gene ID" value="LOC114422180"/>
</dbReference>